<protein>
    <submittedName>
        <fullName evidence="2">Molybdopterin oxidoreductase</fullName>
    </submittedName>
</protein>
<accession>A0A2W5VBM3</accession>
<dbReference type="Proteomes" id="UP000249061">
    <property type="component" value="Unassembled WGS sequence"/>
</dbReference>
<dbReference type="PANTHER" id="PTHR42783">
    <property type="entry name" value="GLUTAMATE SYNTHASE [NADPH] SMALL CHAIN"/>
    <property type="match status" value="1"/>
</dbReference>
<dbReference type="EMBL" id="QFQP01000010">
    <property type="protein sequence ID" value="PZR13334.1"/>
    <property type="molecule type" value="Genomic_DNA"/>
</dbReference>
<name>A0A2W5VBM3_9BACT</name>
<dbReference type="PROSITE" id="PS51257">
    <property type="entry name" value="PROKAR_LIPOPROTEIN"/>
    <property type="match status" value="1"/>
</dbReference>
<dbReference type="PANTHER" id="PTHR42783:SF3">
    <property type="entry name" value="GLUTAMATE SYNTHASE [NADPH] SMALL CHAIN-RELATED"/>
    <property type="match status" value="1"/>
</dbReference>
<dbReference type="SUPFAM" id="SSF53706">
    <property type="entry name" value="Formate dehydrogenase/DMSO reductase, domains 1-3"/>
    <property type="match status" value="1"/>
</dbReference>
<evidence type="ECO:0000259" key="1">
    <source>
        <dbReference type="PROSITE" id="PS51379"/>
    </source>
</evidence>
<dbReference type="AlphaFoldDB" id="A0A2W5VBM3"/>
<dbReference type="Gene3D" id="3.40.228.10">
    <property type="entry name" value="Dimethylsulfoxide Reductase, domain 2"/>
    <property type="match status" value="1"/>
</dbReference>
<dbReference type="InterPro" id="IPR017896">
    <property type="entry name" value="4Fe4S_Fe-S-bd"/>
</dbReference>
<evidence type="ECO:0000313" key="3">
    <source>
        <dbReference type="Proteomes" id="UP000249061"/>
    </source>
</evidence>
<gene>
    <name evidence="2" type="ORF">DI536_13070</name>
</gene>
<dbReference type="CDD" id="cd10551">
    <property type="entry name" value="PsrB"/>
    <property type="match status" value="1"/>
</dbReference>
<sequence length="1013" mass="109081">MPGGFNRRDALKIAGASLALGSLAGCEKVRRDPDEILPFVHQPEKFVPGNKLMYATAQQRSDGAVGLLAEANEGRPTKLEGNPAHPASLGASDAWAQAEVLKLYDPQRSKTPLKGGQPAKWEEWETFAKEHFGKIQAEQGKGLAFLVEEDMGPTFERLLGKLPQAKVVRFDPLASDHANMGAQLAFGPGARAHYEVAKAKVIFSLDSDFLSSGPEHLKHARAFGQSRAVHSTIDIEKMIRLYAAEGLFSTVGSNADHRIRINSGEGVAVLKAVAAAVGANDLGAGGKELTDAQQKFVAALARDLTANKGNSIIFVGERQPAAVHALGHALNAFLGNIGSTVSISVTEGAVARKSQSEQLDELIKALGGEITTVVAFENNPFYAAAGAFKFADALSKATFIHAAVLPEETGVKATWHVPTAHFLESWGDATAWSGVASLVQPIILPLHGGKPTLSLLAQLVGETETNDKKLVEATWVGKQLADTRAWRKALHDGLIAGTGRNAGTAEVKTADVTAALGNVAPVSATKDSLEFIAFDGNLKDGRLSNVSWLMELPDSMSKLCWDNALLVSPSLAKELGINSAVKKNEYSSDIVEISVEGRTVKAPTFVLPGIAQYSVVMARGFGRTWGDVASNIGVNAAAVLGTGGSVIQGVKLTKTGETTNLCSTQDHFGVPGNVVRELTFAEQSAEPAGAASRHIGLEPRPLFRSATAKQYAADGGKFAREGDVPANLVQLGTPKNRPSKPIQPTTEVTYEGQQWGMVIDLSACLGCNACTVACIAENNIPTVGRDQVLLGREMHWIRIDRYFSGDIDSPRAIHQPMTCQHCENAPCEPVCPVSATVHDEEGINSMAYNRCIGTRYCANNCPYKVRRYNYLDFSHTGDFVVEKGQPWPFKGEKDMDWAARFKTLKLQRNPDVTVRYRGVMEKCTFCTQRIEEAKIAAKRAGQDRKKLPDGAVTPACAQACATQAITFGNINDLESRVAKLKQSERNYELLQELNVRPRTTYLARVRNENEELA</sequence>
<organism evidence="2 3">
    <name type="scientific">Archangium gephyra</name>
    <dbReference type="NCBI Taxonomy" id="48"/>
    <lineage>
        <taxon>Bacteria</taxon>
        <taxon>Pseudomonadati</taxon>
        <taxon>Myxococcota</taxon>
        <taxon>Myxococcia</taxon>
        <taxon>Myxococcales</taxon>
        <taxon>Cystobacterineae</taxon>
        <taxon>Archangiaceae</taxon>
        <taxon>Archangium</taxon>
    </lineage>
</organism>
<feature type="domain" description="4Fe-4S ferredoxin-type" evidence="1">
    <location>
        <begin position="810"/>
        <end position="841"/>
    </location>
</feature>
<dbReference type="Pfam" id="PF13247">
    <property type="entry name" value="Fer4_11"/>
    <property type="match status" value="1"/>
</dbReference>
<dbReference type="Gene3D" id="3.40.50.740">
    <property type="match status" value="1"/>
</dbReference>
<feature type="domain" description="4Fe-4S ferredoxin-type" evidence="1">
    <location>
        <begin position="755"/>
        <end position="785"/>
    </location>
</feature>
<proteinExistence type="predicted"/>
<reference evidence="2 3" key="1">
    <citation type="submission" date="2017-08" db="EMBL/GenBank/DDBJ databases">
        <title>Infants hospitalized years apart are colonized by the same room-sourced microbial strains.</title>
        <authorList>
            <person name="Brooks B."/>
            <person name="Olm M.R."/>
            <person name="Firek B.A."/>
            <person name="Baker R."/>
            <person name="Thomas B.C."/>
            <person name="Morowitz M.J."/>
            <person name="Banfield J.F."/>
        </authorList>
    </citation>
    <scope>NUCLEOTIDE SEQUENCE [LARGE SCALE GENOMIC DNA]</scope>
    <source>
        <strain evidence="2">S2_003_000_R2_14</strain>
    </source>
</reference>
<dbReference type="SUPFAM" id="SSF54862">
    <property type="entry name" value="4Fe-4S ferredoxins"/>
    <property type="match status" value="1"/>
</dbReference>
<comment type="caution">
    <text evidence="2">The sequence shown here is derived from an EMBL/GenBank/DDBJ whole genome shotgun (WGS) entry which is preliminary data.</text>
</comment>
<dbReference type="Gene3D" id="3.30.2070.10">
    <property type="entry name" value="Formate dehydrogenase/DMSO reductase"/>
    <property type="match status" value="1"/>
</dbReference>
<dbReference type="Gene3D" id="3.30.70.20">
    <property type="match status" value="2"/>
</dbReference>
<dbReference type="PROSITE" id="PS51379">
    <property type="entry name" value="4FE4S_FER_2"/>
    <property type="match status" value="2"/>
</dbReference>
<evidence type="ECO:0000313" key="2">
    <source>
        <dbReference type="EMBL" id="PZR13334.1"/>
    </source>
</evidence>